<dbReference type="RefSeq" id="WP_074238832.1">
    <property type="nucleotide sequence ID" value="NZ_FSRA01000001.1"/>
</dbReference>
<dbReference type="OrthoDB" id="673912at2"/>
<sequence length="204" mass="21890">MNVRKLLFIAVLFASCTKEESLEITDNSGAVNADKLKGTYVFINMQAHTSGTIEVTDGTDVEKMVSVSDYITKDNVGSVVIDATKFTAIGMGYSVDTTVKGYYYVNGVLDDTMESDFQFSTPPLSSVAPYRLAGTDSLYFTGGIINAPSGGGGVATPESKARFAFSGDTLILYQGYYNKATTTQAGVRITQTDVATIITRLKKK</sequence>
<gene>
    <name evidence="1" type="ORF">SAMN04488055_1710</name>
</gene>
<organism evidence="1 2">
    <name type="scientific">Chitinophaga niabensis</name>
    <dbReference type="NCBI Taxonomy" id="536979"/>
    <lineage>
        <taxon>Bacteria</taxon>
        <taxon>Pseudomonadati</taxon>
        <taxon>Bacteroidota</taxon>
        <taxon>Chitinophagia</taxon>
        <taxon>Chitinophagales</taxon>
        <taxon>Chitinophagaceae</taxon>
        <taxon>Chitinophaga</taxon>
    </lineage>
</organism>
<proteinExistence type="predicted"/>
<evidence type="ECO:0000313" key="1">
    <source>
        <dbReference type="EMBL" id="SIN84171.1"/>
    </source>
</evidence>
<dbReference type="STRING" id="536979.SAMN04488055_1710"/>
<dbReference type="PROSITE" id="PS51257">
    <property type="entry name" value="PROKAR_LIPOPROTEIN"/>
    <property type="match status" value="1"/>
</dbReference>
<dbReference type="EMBL" id="FSRA01000001">
    <property type="protein sequence ID" value="SIN84171.1"/>
    <property type="molecule type" value="Genomic_DNA"/>
</dbReference>
<keyword evidence="2" id="KW-1185">Reference proteome</keyword>
<protein>
    <submittedName>
        <fullName evidence="1">Uncharacterized protein</fullName>
    </submittedName>
</protein>
<dbReference type="AlphaFoldDB" id="A0A1N6EML4"/>
<reference evidence="1 2" key="1">
    <citation type="submission" date="2016-11" db="EMBL/GenBank/DDBJ databases">
        <authorList>
            <person name="Jaros S."/>
            <person name="Januszkiewicz K."/>
            <person name="Wedrychowicz H."/>
        </authorList>
    </citation>
    <scope>NUCLEOTIDE SEQUENCE [LARGE SCALE GENOMIC DNA]</scope>
    <source>
        <strain evidence="1 2">DSM 24787</strain>
    </source>
</reference>
<evidence type="ECO:0000313" key="2">
    <source>
        <dbReference type="Proteomes" id="UP000185003"/>
    </source>
</evidence>
<dbReference type="Proteomes" id="UP000185003">
    <property type="component" value="Unassembled WGS sequence"/>
</dbReference>
<accession>A0A1N6EML4</accession>
<name>A0A1N6EML4_9BACT</name>